<comment type="caution">
    <text evidence="1">The sequence shown here is derived from an EMBL/GenBank/DDBJ whole genome shotgun (WGS) entry which is preliminary data.</text>
</comment>
<protein>
    <submittedName>
        <fullName evidence="1">Uncharacterized protein</fullName>
    </submittedName>
</protein>
<keyword evidence="2" id="KW-1185">Reference proteome</keyword>
<reference evidence="1" key="1">
    <citation type="journal article" date="2020" name="Nat. Commun.">
        <title>Large-scale genome sequencing of mycorrhizal fungi provides insights into the early evolution of symbiotic traits.</title>
        <authorList>
            <person name="Miyauchi S."/>
            <person name="Kiss E."/>
            <person name="Kuo A."/>
            <person name="Drula E."/>
            <person name="Kohler A."/>
            <person name="Sanchez-Garcia M."/>
            <person name="Morin E."/>
            <person name="Andreopoulos B."/>
            <person name="Barry K.W."/>
            <person name="Bonito G."/>
            <person name="Buee M."/>
            <person name="Carver A."/>
            <person name="Chen C."/>
            <person name="Cichocki N."/>
            <person name="Clum A."/>
            <person name="Culley D."/>
            <person name="Crous P.W."/>
            <person name="Fauchery L."/>
            <person name="Girlanda M."/>
            <person name="Hayes R.D."/>
            <person name="Keri Z."/>
            <person name="LaButti K."/>
            <person name="Lipzen A."/>
            <person name="Lombard V."/>
            <person name="Magnuson J."/>
            <person name="Maillard F."/>
            <person name="Murat C."/>
            <person name="Nolan M."/>
            <person name="Ohm R.A."/>
            <person name="Pangilinan J."/>
            <person name="Pereira M.F."/>
            <person name="Perotto S."/>
            <person name="Peter M."/>
            <person name="Pfister S."/>
            <person name="Riley R."/>
            <person name="Sitrit Y."/>
            <person name="Stielow J.B."/>
            <person name="Szollosi G."/>
            <person name="Zifcakova L."/>
            <person name="Stursova M."/>
            <person name="Spatafora J.W."/>
            <person name="Tedersoo L."/>
            <person name="Vaario L.M."/>
            <person name="Yamada A."/>
            <person name="Yan M."/>
            <person name="Wang P."/>
            <person name="Xu J."/>
            <person name="Bruns T."/>
            <person name="Baldrian P."/>
            <person name="Vilgalys R."/>
            <person name="Dunand C."/>
            <person name="Henrissat B."/>
            <person name="Grigoriev I.V."/>
            <person name="Hibbett D."/>
            <person name="Nagy L.G."/>
            <person name="Martin F.M."/>
        </authorList>
    </citation>
    <scope>NUCLEOTIDE SEQUENCE</scope>
    <source>
        <strain evidence="1">UP504</strain>
    </source>
</reference>
<sequence>MKTTKVSKVSEGIISILAVGKVKLTEKLILSHARGTTKDGAMGIRVPEDSMTINRASQNDQRGCIIQHSSMALIKRGSRALGTEWESSLTPLTEVISVVYVRPVGIIQGLDSATSRIHNLGEPGTQFSLIKAKTGMGGILEGRKESTDMGMNTKLGQDNVQDLVVGIGHTMWECSLERHQVQLLVLRTVCENLPEQWHIPITWIDGISKMICVKEAVSSGGNGGLEEGMGIN</sequence>
<proteinExistence type="predicted"/>
<gene>
    <name evidence="1" type="ORF">BS47DRAFT_1363934</name>
</gene>
<evidence type="ECO:0000313" key="1">
    <source>
        <dbReference type="EMBL" id="KAF9511321.1"/>
    </source>
</evidence>
<dbReference type="AlphaFoldDB" id="A0A9P6AUZ3"/>
<name>A0A9P6AUZ3_9AGAM</name>
<dbReference type="Proteomes" id="UP000886523">
    <property type="component" value="Unassembled WGS sequence"/>
</dbReference>
<dbReference type="EMBL" id="MU129002">
    <property type="protein sequence ID" value="KAF9511321.1"/>
    <property type="molecule type" value="Genomic_DNA"/>
</dbReference>
<accession>A0A9P6AUZ3</accession>
<evidence type="ECO:0000313" key="2">
    <source>
        <dbReference type="Proteomes" id="UP000886523"/>
    </source>
</evidence>
<organism evidence="1 2">
    <name type="scientific">Hydnum rufescens UP504</name>
    <dbReference type="NCBI Taxonomy" id="1448309"/>
    <lineage>
        <taxon>Eukaryota</taxon>
        <taxon>Fungi</taxon>
        <taxon>Dikarya</taxon>
        <taxon>Basidiomycota</taxon>
        <taxon>Agaricomycotina</taxon>
        <taxon>Agaricomycetes</taxon>
        <taxon>Cantharellales</taxon>
        <taxon>Hydnaceae</taxon>
        <taxon>Hydnum</taxon>
    </lineage>
</organism>